<dbReference type="EMBL" id="SGXM01000001">
    <property type="protein sequence ID" value="RZT41351.1"/>
    <property type="molecule type" value="Genomic_DNA"/>
</dbReference>
<evidence type="ECO:0008006" key="4">
    <source>
        <dbReference type="Google" id="ProtNLM"/>
    </source>
</evidence>
<evidence type="ECO:0000256" key="1">
    <source>
        <dbReference type="SAM" id="SignalP"/>
    </source>
</evidence>
<keyword evidence="1" id="KW-0732">Signal</keyword>
<feature type="signal peptide" evidence="1">
    <location>
        <begin position="1"/>
        <end position="24"/>
    </location>
</feature>
<feature type="chain" id="PRO_5020640130" description="Transmembrane protein" evidence="1">
    <location>
        <begin position="25"/>
        <end position="149"/>
    </location>
</feature>
<comment type="caution">
    <text evidence="2">The sequence shown here is derived from an EMBL/GenBank/DDBJ whole genome shotgun (WGS) entry which is preliminary data.</text>
</comment>
<dbReference type="Proteomes" id="UP000291078">
    <property type="component" value="Unassembled WGS sequence"/>
</dbReference>
<proteinExistence type="predicted"/>
<organism evidence="2 3">
    <name type="scientific">Cupriavidus agavae</name>
    <dbReference type="NCBI Taxonomy" id="1001822"/>
    <lineage>
        <taxon>Bacteria</taxon>
        <taxon>Pseudomonadati</taxon>
        <taxon>Pseudomonadota</taxon>
        <taxon>Betaproteobacteria</taxon>
        <taxon>Burkholderiales</taxon>
        <taxon>Burkholderiaceae</taxon>
        <taxon>Cupriavidus</taxon>
    </lineage>
</organism>
<evidence type="ECO:0000313" key="3">
    <source>
        <dbReference type="Proteomes" id="UP000291078"/>
    </source>
</evidence>
<keyword evidence="3" id="KW-1185">Reference proteome</keyword>
<evidence type="ECO:0000313" key="2">
    <source>
        <dbReference type="EMBL" id="RZT41351.1"/>
    </source>
</evidence>
<accession>A0A4Q7S4I4</accession>
<dbReference type="AlphaFoldDB" id="A0A4Q7S4I4"/>
<reference evidence="2 3" key="1">
    <citation type="journal article" date="2015" name="Stand. Genomic Sci.">
        <title>Genomic Encyclopedia of Bacterial and Archaeal Type Strains, Phase III: the genomes of soil and plant-associated and newly described type strains.</title>
        <authorList>
            <person name="Whitman W.B."/>
            <person name="Woyke T."/>
            <person name="Klenk H.P."/>
            <person name="Zhou Y."/>
            <person name="Lilburn T.G."/>
            <person name="Beck B.J."/>
            <person name="De Vos P."/>
            <person name="Vandamme P."/>
            <person name="Eisen J.A."/>
            <person name="Garrity G."/>
            <person name="Hugenholtz P."/>
            <person name="Kyrpides N.C."/>
        </authorList>
    </citation>
    <scope>NUCLEOTIDE SEQUENCE [LARGE SCALE GENOMIC DNA]</scope>
    <source>
        <strain evidence="2 3">ASC-9842</strain>
    </source>
</reference>
<dbReference type="RefSeq" id="WP_130389397.1">
    <property type="nucleotide sequence ID" value="NZ_SGXM01000001.1"/>
</dbReference>
<name>A0A4Q7S4I4_9BURK</name>
<protein>
    <recommendedName>
        <fullName evidence="4">Transmembrane protein</fullName>
    </recommendedName>
</protein>
<sequence>MTRRRSTITALALCGFLAVTAAWALSSRLTPHLGRVPGDLLIAASLDRPQADGARLALEAASPARICGSAAPFALTARWQVDPAVAPWTQLWLLGEDGNPVLWHAGATPSGEKQTGPWVGPHTMFLLVAGNTGELIAAVRAEELPCVKG</sequence>
<gene>
    <name evidence="2" type="ORF">EV147_0338</name>
</gene>